<proteinExistence type="predicted"/>
<keyword evidence="3" id="KW-1185">Reference proteome</keyword>
<dbReference type="InterPro" id="IPR010752">
    <property type="entry name" value="DUF1329"/>
</dbReference>
<dbReference type="CDD" id="cd16329">
    <property type="entry name" value="LolA_like"/>
    <property type="match status" value="1"/>
</dbReference>
<dbReference type="AlphaFoldDB" id="A0A7C9TJ78"/>
<evidence type="ECO:0000313" key="2">
    <source>
        <dbReference type="EMBL" id="NDY91800.1"/>
    </source>
</evidence>
<keyword evidence="1" id="KW-0732">Signal</keyword>
<evidence type="ECO:0000256" key="1">
    <source>
        <dbReference type="SAM" id="SignalP"/>
    </source>
</evidence>
<organism evidence="2 3">
    <name type="scientific">Ideonella livida</name>
    <dbReference type="NCBI Taxonomy" id="2707176"/>
    <lineage>
        <taxon>Bacteria</taxon>
        <taxon>Pseudomonadati</taxon>
        <taxon>Pseudomonadota</taxon>
        <taxon>Betaproteobacteria</taxon>
        <taxon>Burkholderiales</taxon>
        <taxon>Sphaerotilaceae</taxon>
        <taxon>Ideonella</taxon>
    </lineage>
</organism>
<gene>
    <name evidence="2" type="ORF">G3A44_11445</name>
</gene>
<accession>A0A7C9TJ78</accession>
<dbReference type="Gene3D" id="2.50.20.10">
    <property type="entry name" value="Lipoprotein localisation LolA/LolB/LppX"/>
    <property type="match status" value="1"/>
</dbReference>
<sequence>MGRRGLLLLAGALCAGPALCAVSAEEAAALRTTLTPMGAERAGNKDGTIPAWNGVYSQMPAGYRSGQRKADPFAQERPVYTITARNLQQYADRLSEGSKALLKKYPDSFRIDVYPTHRTGGAPQWVYDNTLRNATQARLSAGGLKLEGAYGGVPFPIPKSGHEAMWNHLLRWQGEASEVSFRTYAVADGSVTMTSQNRVFQQFPYYRRDGSAESFKGVFLMNRVVTDGPANRAGEMLMLKDAVDQTSGSRDGWSYVVGQRRVRKSPSLAYDSPNEGTAGVMNFDELQVFSGPLDRYDWKIVGKREMVVPYHGMKALAVADEELVGPRHPNPDHLRWELHRVWVVEGQLAPGKRHVAPKRRVYLDEDTWAAVLGDIWDGQGQLWKFQFTLGTLVPEMPGYLAAGGGAVELVTGNWAMLGLTNGLQVVNRMVPNRPETFFTPEAMARDGVR</sequence>
<dbReference type="Pfam" id="PF07044">
    <property type="entry name" value="DUF1329"/>
    <property type="match status" value="1"/>
</dbReference>
<feature type="signal peptide" evidence="1">
    <location>
        <begin position="1"/>
        <end position="20"/>
    </location>
</feature>
<dbReference type="Proteomes" id="UP000484255">
    <property type="component" value="Unassembled WGS sequence"/>
</dbReference>
<reference evidence="2 3" key="1">
    <citation type="submission" date="2020-02" db="EMBL/GenBank/DDBJ databases">
        <title>Ideonella bacterium strain TBM-1.</title>
        <authorList>
            <person name="Chen W.-M."/>
        </authorList>
    </citation>
    <scope>NUCLEOTIDE SEQUENCE [LARGE SCALE GENOMIC DNA]</scope>
    <source>
        <strain evidence="2 3">TBM-1</strain>
    </source>
</reference>
<evidence type="ECO:0000313" key="3">
    <source>
        <dbReference type="Proteomes" id="UP000484255"/>
    </source>
</evidence>
<feature type="chain" id="PRO_5028947629" evidence="1">
    <location>
        <begin position="21"/>
        <end position="449"/>
    </location>
</feature>
<comment type="caution">
    <text evidence="2">The sequence shown here is derived from an EMBL/GenBank/DDBJ whole genome shotgun (WGS) entry which is preliminary data.</text>
</comment>
<name>A0A7C9TJ78_9BURK</name>
<protein>
    <submittedName>
        <fullName evidence="2">DUF1329 domain-containing protein</fullName>
    </submittedName>
</protein>
<dbReference type="EMBL" id="JAAGOH010000012">
    <property type="protein sequence ID" value="NDY91800.1"/>
    <property type="molecule type" value="Genomic_DNA"/>
</dbReference>